<organism evidence="3 4">
    <name type="scientific">Phtheirospermum japonicum</name>
    <dbReference type="NCBI Taxonomy" id="374723"/>
    <lineage>
        <taxon>Eukaryota</taxon>
        <taxon>Viridiplantae</taxon>
        <taxon>Streptophyta</taxon>
        <taxon>Embryophyta</taxon>
        <taxon>Tracheophyta</taxon>
        <taxon>Spermatophyta</taxon>
        <taxon>Magnoliopsida</taxon>
        <taxon>eudicotyledons</taxon>
        <taxon>Gunneridae</taxon>
        <taxon>Pentapetalae</taxon>
        <taxon>asterids</taxon>
        <taxon>lamiids</taxon>
        <taxon>Lamiales</taxon>
        <taxon>Orobanchaceae</taxon>
        <taxon>Orobanchaceae incertae sedis</taxon>
        <taxon>Phtheirospermum</taxon>
    </lineage>
</organism>
<feature type="domain" description="Anthranilate synthase component I N-terminal" evidence="2">
    <location>
        <begin position="46"/>
        <end position="103"/>
    </location>
</feature>
<dbReference type="Gene3D" id="3.60.120.10">
    <property type="entry name" value="Anthranilate synthase"/>
    <property type="match status" value="1"/>
</dbReference>
<feature type="region of interest" description="Disordered" evidence="1">
    <location>
        <begin position="155"/>
        <end position="216"/>
    </location>
</feature>
<proteinExistence type="predicted"/>
<dbReference type="AlphaFoldDB" id="A0A830CWU9"/>
<evidence type="ECO:0000259" key="2">
    <source>
        <dbReference type="Pfam" id="PF04715"/>
    </source>
</evidence>
<dbReference type="InterPro" id="IPR006805">
    <property type="entry name" value="Anth_synth_I_N"/>
</dbReference>
<dbReference type="GO" id="GO:0000162">
    <property type="term" value="P:L-tryptophan biosynthetic process"/>
    <property type="evidence" value="ECO:0007669"/>
    <property type="project" value="TreeGrafter"/>
</dbReference>
<sequence>MEVVAKENKVTILDHGLGTMVEKIVDDPMTIPRSISEGWRPQLIQDLPEALCGRWVGFFSFDTVRYVEKKKLSFSNAPKEDRNLADTHLGLYDDVIVFDHVDKMQLALLSNFVTCKTAAQLCIFLTPVAKDRESSTFVEIAISVKKDQGSKILVADNDDDEDSLPPSEQLSDAALMSPPGDWTSSPPMPASSKLRLSKSLSRSSKRYQKSNSGGGSRYNCHLKSKLLVALHIEPRLKV</sequence>
<dbReference type="PANTHER" id="PTHR11236">
    <property type="entry name" value="AMINOBENZOATE/ANTHRANILATE SYNTHASE"/>
    <property type="match status" value="1"/>
</dbReference>
<dbReference type="InterPro" id="IPR005801">
    <property type="entry name" value="ADC_synthase"/>
</dbReference>
<dbReference type="InterPro" id="IPR019999">
    <property type="entry name" value="Anth_synth_I-like"/>
</dbReference>
<name>A0A830CWU9_9LAMI</name>
<gene>
    <name evidence="3" type="ORF">PHJA_002176400</name>
</gene>
<protein>
    <submittedName>
        <fullName evidence="3">Anthranilate synthase alpha subunit 1 chloroplastic</fullName>
    </submittedName>
</protein>
<evidence type="ECO:0000256" key="1">
    <source>
        <dbReference type="SAM" id="MobiDB-lite"/>
    </source>
</evidence>
<evidence type="ECO:0000313" key="3">
    <source>
        <dbReference type="EMBL" id="GFQ00324.1"/>
    </source>
</evidence>
<reference evidence="3" key="1">
    <citation type="submission" date="2020-07" db="EMBL/GenBank/DDBJ databases">
        <title>Ethylene signaling mediates host invasion by parasitic plants.</title>
        <authorList>
            <person name="Yoshida S."/>
        </authorList>
    </citation>
    <scope>NUCLEOTIDE SEQUENCE</scope>
    <source>
        <strain evidence="3">Okayama</strain>
    </source>
</reference>
<dbReference type="PANTHER" id="PTHR11236:SF47">
    <property type="entry name" value="ANTHRANILATE SYNTHASE"/>
    <property type="match status" value="1"/>
</dbReference>
<dbReference type="OrthoDB" id="1865897at2759"/>
<evidence type="ECO:0000313" key="4">
    <source>
        <dbReference type="Proteomes" id="UP000653305"/>
    </source>
</evidence>
<dbReference type="Proteomes" id="UP000653305">
    <property type="component" value="Unassembled WGS sequence"/>
</dbReference>
<dbReference type="Pfam" id="PF04715">
    <property type="entry name" value="Anth_synt_I_N"/>
    <property type="match status" value="1"/>
</dbReference>
<dbReference type="EMBL" id="BMAC01000623">
    <property type="protein sequence ID" value="GFQ00324.1"/>
    <property type="molecule type" value="Genomic_DNA"/>
</dbReference>
<keyword evidence="4" id="KW-1185">Reference proteome</keyword>
<dbReference type="SUPFAM" id="SSF56322">
    <property type="entry name" value="ADC synthase"/>
    <property type="match status" value="1"/>
</dbReference>
<feature type="compositionally biased region" description="Low complexity" evidence="1">
    <location>
        <begin position="191"/>
        <end position="202"/>
    </location>
</feature>
<comment type="caution">
    <text evidence="3">The sequence shown here is derived from an EMBL/GenBank/DDBJ whole genome shotgun (WGS) entry which is preliminary data.</text>
</comment>
<accession>A0A830CWU9</accession>